<dbReference type="InterPro" id="IPR003450">
    <property type="entry name" value="Replication_origin-bd"/>
</dbReference>
<dbReference type="Pfam" id="PF02399">
    <property type="entry name" value="Herpes_ori_bp"/>
    <property type="match status" value="1"/>
</dbReference>
<dbReference type="Gene3D" id="3.40.50.300">
    <property type="entry name" value="P-loop containing nucleotide triphosphate hydrolases"/>
    <property type="match status" value="1"/>
</dbReference>
<dbReference type="EMBL" id="RDPI01001144">
    <property type="protein sequence ID" value="MBF4376820.1"/>
    <property type="molecule type" value="Genomic_DNA"/>
</dbReference>
<evidence type="ECO:0000259" key="1">
    <source>
        <dbReference type="Pfam" id="PF02399"/>
    </source>
</evidence>
<feature type="domain" description="Replication origin-binding protein" evidence="1">
    <location>
        <begin position="4"/>
        <end position="116"/>
    </location>
</feature>
<accession>A0ABR9ZEF2</accession>
<gene>
    <name evidence="2" type="ORF">EAY46_27975</name>
</gene>
<organism evidence="2 3">
    <name type="scientific">Vibrio anguillarum</name>
    <name type="common">Listonella anguillarum</name>
    <dbReference type="NCBI Taxonomy" id="55601"/>
    <lineage>
        <taxon>Bacteria</taxon>
        <taxon>Pseudomonadati</taxon>
        <taxon>Pseudomonadota</taxon>
        <taxon>Gammaproteobacteria</taxon>
        <taxon>Vibrionales</taxon>
        <taxon>Vibrionaceae</taxon>
        <taxon>Vibrio</taxon>
    </lineage>
</organism>
<comment type="caution">
    <text evidence="2">The sequence shown here is derived from an EMBL/GenBank/DDBJ whole genome shotgun (WGS) entry which is preliminary data.</text>
</comment>
<name>A0ABR9ZEF2_VIBAN</name>
<evidence type="ECO:0000313" key="2">
    <source>
        <dbReference type="EMBL" id="MBF4376820.1"/>
    </source>
</evidence>
<dbReference type="Proteomes" id="UP000726136">
    <property type="component" value="Unassembled WGS sequence"/>
</dbReference>
<dbReference type="InterPro" id="IPR027417">
    <property type="entry name" value="P-loop_NTPase"/>
</dbReference>
<protein>
    <submittedName>
        <fullName evidence="2">DNA primase</fullName>
    </submittedName>
</protein>
<sequence>KGLNLLKSGMGTGKSTTVQKFIRQNPQLKTLIVSHRRALAKSLRTSINDESIQVEYYEDLIIKDSGKGIDANMALRSANILVCSVDSLHRLAGSRWDAVFVDEIEQNLSHYFAETNRFGEHCL</sequence>
<dbReference type="SUPFAM" id="SSF52540">
    <property type="entry name" value="P-loop containing nucleoside triphosphate hydrolases"/>
    <property type="match status" value="1"/>
</dbReference>
<proteinExistence type="predicted"/>
<feature type="non-terminal residue" evidence="2">
    <location>
        <position position="1"/>
    </location>
</feature>
<keyword evidence="3" id="KW-1185">Reference proteome</keyword>
<evidence type="ECO:0000313" key="3">
    <source>
        <dbReference type="Proteomes" id="UP000726136"/>
    </source>
</evidence>
<reference evidence="2 3" key="1">
    <citation type="journal article" date="2021" name="PeerJ">
        <title>Analysis of 44 Vibrio anguillarum genomes reveals high genetic diversity.</title>
        <authorList>
            <person name="Hansen M.J."/>
            <person name="Dalsgaard I."/>
        </authorList>
    </citation>
    <scope>NUCLEOTIDE SEQUENCE [LARGE SCALE GENOMIC DNA]</scope>
    <source>
        <strain evidence="2 3">040915-1/1B</strain>
    </source>
</reference>
<feature type="non-terminal residue" evidence="2">
    <location>
        <position position="123"/>
    </location>
</feature>